<dbReference type="Pfam" id="PF07727">
    <property type="entry name" value="RVT_2"/>
    <property type="match status" value="1"/>
</dbReference>
<reference evidence="2" key="1">
    <citation type="submission" date="2021-03" db="EMBL/GenBank/DDBJ databases">
        <title>Draft genome sequence of rust myrtle Austropuccinia psidii MF-1, a brazilian biotype.</title>
        <authorList>
            <person name="Quecine M.C."/>
            <person name="Pachon D.M.R."/>
            <person name="Bonatelli M.L."/>
            <person name="Correr F.H."/>
            <person name="Franceschini L.M."/>
            <person name="Leite T.F."/>
            <person name="Margarido G.R.A."/>
            <person name="Almeida C.A."/>
            <person name="Ferrarezi J.A."/>
            <person name="Labate C.A."/>
        </authorList>
    </citation>
    <scope>NUCLEOTIDE SEQUENCE</scope>
    <source>
        <strain evidence="2">MF-1</strain>
    </source>
</reference>
<dbReference type="InterPro" id="IPR013103">
    <property type="entry name" value="RVT_2"/>
</dbReference>
<accession>A0A9Q3CKY9</accession>
<feature type="domain" description="Reverse transcriptase Ty1/copia-type" evidence="1">
    <location>
        <begin position="136"/>
        <end position="321"/>
    </location>
</feature>
<dbReference type="Proteomes" id="UP000765509">
    <property type="component" value="Unassembled WGS sequence"/>
</dbReference>
<organism evidence="2 3">
    <name type="scientific">Austropuccinia psidii MF-1</name>
    <dbReference type="NCBI Taxonomy" id="1389203"/>
    <lineage>
        <taxon>Eukaryota</taxon>
        <taxon>Fungi</taxon>
        <taxon>Dikarya</taxon>
        <taxon>Basidiomycota</taxon>
        <taxon>Pucciniomycotina</taxon>
        <taxon>Pucciniomycetes</taxon>
        <taxon>Pucciniales</taxon>
        <taxon>Sphaerophragmiaceae</taxon>
        <taxon>Austropuccinia</taxon>
    </lineage>
</organism>
<protein>
    <recommendedName>
        <fullName evidence="1">Reverse transcriptase Ty1/copia-type domain-containing protein</fullName>
    </recommendedName>
</protein>
<name>A0A9Q3CKY9_9BASI</name>
<dbReference type="OrthoDB" id="2796020at2759"/>
<dbReference type="AlphaFoldDB" id="A0A9Q3CKY9"/>
<evidence type="ECO:0000259" key="1">
    <source>
        <dbReference type="Pfam" id="PF07727"/>
    </source>
</evidence>
<dbReference type="InterPro" id="IPR043502">
    <property type="entry name" value="DNA/RNA_pol_sf"/>
</dbReference>
<keyword evidence="3" id="KW-1185">Reference proteome</keyword>
<proteinExistence type="predicted"/>
<dbReference type="SUPFAM" id="SSF56672">
    <property type="entry name" value="DNA/RNA polymerases"/>
    <property type="match status" value="1"/>
</dbReference>
<gene>
    <name evidence="2" type="ORF">O181_025332</name>
</gene>
<evidence type="ECO:0000313" key="3">
    <source>
        <dbReference type="Proteomes" id="UP000765509"/>
    </source>
</evidence>
<dbReference type="EMBL" id="AVOT02008250">
    <property type="protein sequence ID" value="MBW0485617.1"/>
    <property type="molecule type" value="Genomic_DNA"/>
</dbReference>
<sequence length="421" mass="47476">MHLPDSKGWVFYDAATGKFISLVWPTCPTSAAITKYLTREREKITGKNDITFLLNSLTLGDFQYEELVEQQDKLADMVCTSSSGYSSITPKTYKQAITSPDKEEWVKAIARELGNMNDHGVFEILPLPNGAKPIGGGWVFLSGRDFHENFAPTATFTSLRILLTIATQLKMHVTSFDFVAAYLNASIEEEIWIRPPEGLVIPAGSGCRLRKVLYGTRQAGRCWWTHLRMSLKKRGFHMSNYDPSIYWNHDHGMIIWLHVDDGVVFSKNMADLVNLKQSLCTEFAIKWNTALTHIVGINVVWDDKGFELSQAHLIRSIVSKYWDSLSSAAAPLPYKLNLRSLTENDTVFRQGDFLSCVGALSYVATGTRPDIAFAVNLLARHSKYPGREQWSCLQRLLGYLEQTSSHVLCLRPKNPEMDVDV</sequence>
<comment type="caution">
    <text evidence="2">The sequence shown here is derived from an EMBL/GenBank/DDBJ whole genome shotgun (WGS) entry which is preliminary data.</text>
</comment>
<evidence type="ECO:0000313" key="2">
    <source>
        <dbReference type="EMBL" id="MBW0485617.1"/>
    </source>
</evidence>